<feature type="domain" description="Major facilitator superfamily (MFS) profile" evidence="7">
    <location>
        <begin position="71"/>
        <end position="533"/>
    </location>
</feature>
<feature type="transmembrane region" description="Helical" evidence="6">
    <location>
        <begin position="195"/>
        <end position="214"/>
    </location>
</feature>
<feature type="transmembrane region" description="Helical" evidence="6">
    <location>
        <begin position="553"/>
        <end position="580"/>
    </location>
</feature>
<dbReference type="GO" id="GO:0005886">
    <property type="term" value="C:plasma membrane"/>
    <property type="evidence" value="ECO:0007669"/>
    <property type="project" value="TreeGrafter"/>
</dbReference>
<dbReference type="Pfam" id="PF07690">
    <property type="entry name" value="MFS_1"/>
    <property type="match status" value="1"/>
</dbReference>
<proteinExistence type="predicted"/>
<feature type="transmembrane region" description="Helical" evidence="6">
    <location>
        <begin position="265"/>
        <end position="293"/>
    </location>
</feature>
<dbReference type="AlphaFoldDB" id="A0A6G1JW56"/>
<evidence type="ECO:0000256" key="1">
    <source>
        <dbReference type="ARBA" id="ARBA00004141"/>
    </source>
</evidence>
<evidence type="ECO:0000256" key="6">
    <source>
        <dbReference type="SAM" id="Phobius"/>
    </source>
</evidence>
<gene>
    <name evidence="8" type="ORF">K504DRAFT_472268</name>
</gene>
<evidence type="ECO:0000256" key="4">
    <source>
        <dbReference type="ARBA" id="ARBA00023136"/>
    </source>
</evidence>
<evidence type="ECO:0000256" key="2">
    <source>
        <dbReference type="ARBA" id="ARBA00022692"/>
    </source>
</evidence>
<keyword evidence="2 6" id="KW-0812">Transmembrane</keyword>
<dbReference type="OrthoDB" id="6770063at2759"/>
<protein>
    <submittedName>
        <fullName evidence="8">MFS general substrate transporter</fullName>
    </submittedName>
</protein>
<evidence type="ECO:0000259" key="7">
    <source>
        <dbReference type="PROSITE" id="PS50850"/>
    </source>
</evidence>
<keyword evidence="3 6" id="KW-1133">Transmembrane helix</keyword>
<keyword evidence="4 6" id="KW-0472">Membrane</keyword>
<feature type="transmembrane region" description="Helical" evidence="6">
    <location>
        <begin position="484"/>
        <end position="504"/>
    </location>
</feature>
<dbReference type="InterPro" id="IPR011701">
    <property type="entry name" value="MFS"/>
</dbReference>
<organism evidence="8 9">
    <name type="scientific">Pleomassaria siparia CBS 279.74</name>
    <dbReference type="NCBI Taxonomy" id="1314801"/>
    <lineage>
        <taxon>Eukaryota</taxon>
        <taxon>Fungi</taxon>
        <taxon>Dikarya</taxon>
        <taxon>Ascomycota</taxon>
        <taxon>Pezizomycotina</taxon>
        <taxon>Dothideomycetes</taxon>
        <taxon>Pleosporomycetidae</taxon>
        <taxon>Pleosporales</taxon>
        <taxon>Pleomassariaceae</taxon>
        <taxon>Pleomassaria</taxon>
    </lineage>
</organism>
<evidence type="ECO:0000313" key="8">
    <source>
        <dbReference type="EMBL" id="KAF2704485.1"/>
    </source>
</evidence>
<feature type="transmembrane region" description="Helical" evidence="6">
    <location>
        <begin position="162"/>
        <end position="183"/>
    </location>
</feature>
<feature type="transmembrane region" description="Helical" evidence="6">
    <location>
        <begin position="418"/>
        <end position="440"/>
    </location>
</feature>
<feature type="transmembrane region" description="Helical" evidence="6">
    <location>
        <begin position="136"/>
        <end position="156"/>
    </location>
</feature>
<dbReference type="PROSITE" id="PS50850">
    <property type="entry name" value="MFS"/>
    <property type="match status" value="1"/>
</dbReference>
<accession>A0A6G1JW56</accession>
<feature type="region of interest" description="Disordered" evidence="5">
    <location>
        <begin position="27"/>
        <end position="52"/>
    </location>
</feature>
<feature type="transmembrane region" description="Helical" evidence="6">
    <location>
        <begin position="452"/>
        <end position="472"/>
    </location>
</feature>
<dbReference type="InterPro" id="IPR020846">
    <property type="entry name" value="MFS_dom"/>
</dbReference>
<feature type="transmembrane region" description="Helical" evidence="6">
    <location>
        <begin position="305"/>
        <end position="326"/>
    </location>
</feature>
<dbReference type="SUPFAM" id="SSF103473">
    <property type="entry name" value="MFS general substrate transporter"/>
    <property type="match status" value="1"/>
</dbReference>
<name>A0A6G1JW56_9PLEO</name>
<evidence type="ECO:0000256" key="5">
    <source>
        <dbReference type="SAM" id="MobiDB-lite"/>
    </source>
</evidence>
<feature type="transmembrane region" description="Helical" evidence="6">
    <location>
        <begin position="355"/>
        <end position="378"/>
    </location>
</feature>
<dbReference type="GO" id="GO:0022857">
    <property type="term" value="F:transmembrane transporter activity"/>
    <property type="evidence" value="ECO:0007669"/>
    <property type="project" value="InterPro"/>
</dbReference>
<feature type="transmembrane region" description="Helical" evidence="6">
    <location>
        <begin position="226"/>
        <end position="244"/>
    </location>
</feature>
<dbReference type="InterPro" id="IPR036259">
    <property type="entry name" value="MFS_trans_sf"/>
</dbReference>
<evidence type="ECO:0000313" key="9">
    <source>
        <dbReference type="Proteomes" id="UP000799428"/>
    </source>
</evidence>
<dbReference type="PANTHER" id="PTHR23501:SF39">
    <property type="entry name" value="MULTIDRUG TRANSPORTER, PUTATIVE (AFU_ORTHOLOGUE AFUA_1G05010)-RELATED"/>
    <property type="match status" value="1"/>
</dbReference>
<feature type="transmembrane region" description="Helical" evidence="6">
    <location>
        <begin position="393"/>
        <end position="411"/>
    </location>
</feature>
<evidence type="ECO:0000256" key="3">
    <source>
        <dbReference type="ARBA" id="ARBA00022989"/>
    </source>
</evidence>
<feature type="transmembrane region" description="Helical" evidence="6">
    <location>
        <begin position="71"/>
        <end position="94"/>
    </location>
</feature>
<sequence length="641" mass="69595">MAINLYLYKYREKKAATAARTTAEGPLVPEIFPEQGRKPRIDDEATATSTEEENARITVTASQTRKRRLKLILGLILPNFLAAMDMTIVAPAVPVISSHFHQLSGSFNWIVAAYTLTFTTFVPVSGQIANVYGRHAALHFQMFWILIGSILCTSAVSWEMLLVGRALQGVGAAGIMNLTRIVLSDDVSLSGSSKNNSVFSLVSGVSYGIGPLIGGQLANANWRYCFLLPIPIAVFAHFLIFFLMRKELVPGRVSFRSGDSRRIGYISGLATIDWAGMVLFIFGIGLIVLAVQWGGTQYGWSSVQVVVPLAIGGVLVIVFFVHEYLLGPGRLTSRLFPRQMAMIPSELFRKKDMNLILIINFATGVSLVSAFYFISIYWELAEGYSSSSAGVQLLYYTPGLGVGVYSAMFLCNTWPAQTFYPLFLGSIIETTGLSMLTWAVSIRRGPLVNGMLALAGAGTGLRFMPVVLHSAGIWPSRIAASQSLLSFMILLGETIGIAIMSTVFTNKYNTYLASIATGTSGTSFQDNVSSSLAALDDLAPAIKEQVQNAAARAVMWSFVSILPFMALSLVAASFLGNVWIGKDAKKGKNGKGAREGVRGQVIYGSYLGALATGGIKSHRQVVEKFDPRDRVEMEERVKVRV</sequence>
<reference evidence="8" key="1">
    <citation type="journal article" date="2020" name="Stud. Mycol.">
        <title>101 Dothideomycetes genomes: a test case for predicting lifestyles and emergence of pathogens.</title>
        <authorList>
            <person name="Haridas S."/>
            <person name="Albert R."/>
            <person name="Binder M."/>
            <person name="Bloem J."/>
            <person name="Labutti K."/>
            <person name="Salamov A."/>
            <person name="Andreopoulos B."/>
            <person name="Baker S."/>
            <person name="Barry K."/>
            <person name="Bills G."/>
            <person name="Bluhm B."/>
            <person name="Cannon C."/>
            <person name="Castanera R."/>
            <person name="Culley D."/>
            <person name="Daum C."/>
            <person name="Ezra D."/>
            <person name="Gonzalez J."/>
            <person name="Henrissat B."/>
            <person name="Kuo A."/>
            <person name="Liang C."/>
            <person name="Lipzen A."/>
            <person name="Lutzoni F."/>
            <person name="Magnuson J."/>
            <person name="Mondo S."/>
            <person name="Nolan M."/>
            <person name="Ohm R."/>
            <person name="Pangilinan J."/>
            <person name="Park H.-J."/>
            <person name="Ramirez L."/>
            <person name="Alfaro M."/>
            <person name="Sun H."/>
            <person name="Tritt A."/>
            <person name="Yoshinaga Y."/>
            <person name="Zwiers L.-H."/>
            <person name="Turgeon B."/>
            <person name="Goodwin S."/>
            <person name="Spatafora J."/>
            <person name="Crous P."/>
            <person name="Grigoriev I."/>
        </authorList>
    </citation>
    <scope>NUCLEOTIDE SEQUENCE</scope>
    <source>
        <strain evidence="8">CBS 279.74</strain>
    </source>
</reference>
<feature type="transmembrane region" description="Helical" evidence="6">
    <location>
        <begin position="106"/>
        <end position="124"/>
    </location>
</feature>
<comment type="subcellular location">
    <subcellularLocation>
        <location evidence="1">Membrane</location>
        <topology evidence="1">Multi-pass membrane protein</topology>
    </subcellularLocation>
</comment>
<dbReference type="PANTHER" id="PTHR23501">
    <property type="entry name" value="MAJOR FACILITATOR SUPERFAMILY"/>
    <property type="match status" value="1"/>
</dbReference>
<keyword evidence="9" id="KW-1185">Reference proteome</keyword>
<dbReference type="Gene3D" id="1.20.1720.10">
    <property type="entry name" value="Multidrug resistance protein D"/>
    <property type="match status" value="1"/>
</dbReference>
<dbReference type="EMBL" id="MU005782">
    <property type="protein sequence ID" value="KAF2704485.1"/>
    <property type="molecule type" value="Genomic_DNA"/>
</dbReference>
<dbReference type="Proteomes" id="UP000799428">
    <property type="component" value="Unassembled WGS sequence"/>
</dbReference>